<sequence length="115" mass="12913">MSINFNVNISSSLKGKLDLEKYIDAVSEETERQLHESSSKTARYAPRKTGALANSFPASVEMKEKTKGQYGSDLDYATIQEFTNKNKSGFVRKTVQEDTPVYTKKIKAGIKRVSR</sequence>
<dbReference type="EMBL" id="AAARLF010000005">
    <property type="protein sequence ID" value="EAE2898198.1"/>
    <property type="molecule type" value="Genomic_DNA"/>
</dbReference>
<name>A0A3T1NRU3_LISMN</name>
<evidence type="ECO:0000313" key="3">
    <source>
        <dbReference type="EMBL" id="EAE5604461.1"/>
    </source>
</evidence>
<dbReference type="Proteomes" id="UP000401273">
    <property type="component" value="Unassembled WGS sequence"/>
</dbReference>
<feature type="compositionally biased region" description="Basic and acidic residues" evidence="1">
    <location>
        <begin position="28"/>
        <end position="38"/>
    </location>
</feature>
<evidence type="ECO:0000313" key="4">
    <source>
        <dbReference type="Proteomes" id="UP000332711"/>
    </source>
</evidence>
<evidence type="ECO:0000313" key="2">
    <source>
        <dbReference type="EMBL" id="EAE2898198.1"/>
    </source>
</evidence>
<organism evidence="2 5">
    <name type="scientific">Listeria monocytogenes</name>
    <dbReference type="NCBI Taxonomy" id="1639"/>
    <lineage>
        <taxon>Bacteria</taxon>
        <taxon>Bacillati</taxon>
        <taxon>Bacillota</taxon>
        <taxon>Bacilli</taxon>
        <taxon>Bacillales</taxon>
        <taxon>Listeriaceae</taxon>
        <taxon>Listeria</taxon>
    </lineage>
</organism>
<evidence type="ECO:0000313" key="5">
    <source>
        <dbReference type="Proteomes" id="UP000401273"/>
    </source>
</evidence>
<reference evidence="4 5" key="1">
    <citation type="submission" date="2019-03" db="EMBL/GenBank/DDBJ databases">
        <authorList>
            <person name="Ashton P.M."/>
            <person name="Dallman T."/>
            <person name="Nair S."/>
            <person name="De Pinna E."/>
            <person name="Peters T."/>
            <person name="Grant K."/>
        </authorList>
    </citation>
    <scope>NUCLEOTIDE SEQUENCE [LARGE SCALE GENOMIC DNA]</scope>
    <source>
        <strain evidence="2">RL15000271</strain>
        <strain evidence="3">RL15000440</strain>
    </source>
</reference>
<evidence type="ECO:0000256" key="1">
    <source>
        <dbReference type="SAM" id="MobiDB-lite"/>
    </source>
</evidence>
<comment type="caution">
    <text evidence="2">The sequence shown here is derived from an EMBL/GenBank/DDBJ whole genome shotgun (WGS) entry which is preliminary data.</text>
</comment>
<protein>
    <submittedName>
        <fullName evidence="2">HK97 gp10 family phage protein</fullName>
    </submittedName>
</protein>
<gene>
    <name evidence="2" type="ORF">E1W43_09600</name>
    <name evidence="3" type="ORF">E1X78_10090</name>
</gene>
<feature type="region of interest" description="Disordered" evidence="1">
    <location>
        <begin position="28"/>
        <end position="48"/>
    </location>
</feature>
<accession>A0A3T1NRU3</accession>
<dbReference type="Proteomes" id="UP000332711">
    <property type="component" value="Unassembled WGS sequence"/>
</dbReference>
<dbReference type="AlphaFoldDB" id="A0A3T1NRU3"/>
<dbReference type="RefSeq" id="WP_052237744.1">
    <property type="nucleotide sequence ID" value="NZ_CADEHJ010000001.1"/>
</dbReference>
<proteinExistence type="predicted"/>
<dbReference type="EMBL" id="AAASTI010000005">
    <property type="protein sequence ID" value="EAE5604461.1"/>
    <property type="molecule type" value="Genomic_DNA"/>
</dbReference>